<evidence type="ECO:0000313" key="2">
    <source>
        <dbReference type="Proteomes" id="UP000789390"/>
    </source>
</evidence>
<dbReference type="PANTHER" id="PTHR13318">
    <property type="entry name" value="PARTNER OF PAIRED, ISOFORM B-RELATED"/>
    <property type="match status" value="1"/>
</dbReference>
<dbReference type="OrthoDB" id="6422937at2759"/>
<reference evidence="1" key="1">
    <citation type="submission" date="2021-11" db="EMBL/GenBank/DDBJ databases">
        <authorList>
            <person name="Schell T."/>
        </authorList>
    </citation>
    <scope>NUCLEOTIDE SEQUENCE</scope>
    <source>
        <strain evidence="1">M5</strain>
    </source>
</reference>
<dbReference type="GO" id="GO:0031146">
    <property type="term" value="P:SCF-dependent proteasomal ubiquitin-dependent protein catabolic process"/>
    <property type="evidence" value="ECO:0007669"/>
    <property type="project" value="TreeGrafter"/>
</dbReference>
<dbReference type="Gene3D" id="3.80.10.10">
    <property type="entry name" value="Ribonuclease Inhibitor"/>
    <property type="match status" value="2"/>
</dbReference>
<organism evidence="1 2">
    <name type="scientific">Daphnia galeata</name>
    <dbReference type="NCBI Taxonomy" id="27404"/>
    <lineage>
        <taxon>Eukaryota</taxon>
        <taxon>Metazoa</taxon>
        <taxon>Ecdysozoa</taxon>
        <taxon>Arthropoda</taxon>
        <taxon>Crustacea</taxon>
        <taxon>Branchiopoda</taxon>
        <taxon>Diplostraca</taxon>
        <taxon>Cladocera</taxon>
        <taxon>Anomopoda</taxon>
        <taxon>Daphniidae</taxon>
        <taxon>Daphnia</taxon>
    </lineage>
</organism>
<comment type="caution">
    <text evidence="1">The sequence shown here is derived from an EMBL/GenBank/DDBJ whole genome shotgun (WGS) entry which is preliminary data.</text>
</comment>
<proteinExistence type="predicted"/>
<dbReference type="EMBL" id="CAKKLH010000065">
    <property type="protein sequence ID" value="CAH0101731.1"/>
    <property type="molecule type" value="Genomic_DNA"/>
</dbReference>
<dbReference type="PANTHER" id="PTHR13318:SF247">
    <property type="entry name" value="GH16156P"/>
    <property type="match status" value="1"/>
</dbReference>
<evidence type="ECO:0000313" key="1">
    <source>
        <dbReference type="EMBL" id="CAH0101731.1"/>
    </source>
</evidence>
<accession>A0A8J2WEM2</accession>
<gene>
    <name evidence="1" type="ORF">DGAL_LOCUS4070</name>
</gene>
<protein>
    <submittedName>
        <fullName evidence="1">Uncharacterized protein</fullName>
    </submittedName>
</protein>
<dbReference type="SUPFAM" id="SSF52047">
    <property type="entry name" value="RNI-like"/>
    <property type="match status" value="1"/>
</dbReference>
<dbReference type="Proteomes" id="UP000789390">
    <property type="component" value="Unassembled WGS sequence"/>
</dbReference>
<dbReference type="GO" id="GO:0019005">
    <property type="term" value="C:SCF ubiquitin ligase complex"/>
    <property type="evidence" value="ECO:0007669"/>
    <property type="project" value="TreeGrafter"/>
</dbReference>
<sequence>MCINFIVENQEIFCERFSIGELQSLEDGVDALDSDKTANPFDKLPNELLEELMRRLRKTNFEIDKDYIDYQHFSRHVYPYGMGKSYKITPLLKLLMTPRLRTLDLALTNVKSSNDISAVLHFATIRSPLLETLRLTVYKSSVPTRFDFIPKFVKLRVLVFRYPERGDDCFELIGKHCPELRELYCSSNELTDDGIQKLCVDGNCKSIRLLSLIGCCKVTTKGIQLALDNLPQLSVLDHELLLECLAEIAQNAVDHKLTLPKYSLKTLHILNSFYVKSFTYKSGSLLQSVLLCPNVTRVYLNVPWRKWFDWDGTELLSLLSLEKLYTLEIKYNCYYILNELRENHFDSGLTFDGVVPILKKFGRCLKKLTLNGFYFIDIPAIINFCPNLELLSFSNCVTDQSNETKVSTKVMDKAERLIVLQKLKQLNIREFPSISSENLFALLSSPFLSYIYLAECNALSDNVFRKVANIHSFANLDFLLISHNNLLVTKKGIEIFLNESNPLKTIVLYNTPGITSEDVNDWNNDKAIWITKNWHFKLWEQGQKKRVRYLIELFDAKSRTTCGPVLLEMSGSMVLIEIGMSAELQLSNPIKSRCFIGDHLTASFLDVQHRSQFAQGIPVVPLTG</sequence>
<dbReference type="InterPro" id="IPR032675">
    <property type="entry name" value="LRR_dom_sf"/>
</dbReference>
<dbReference type="SMART" id="SM00367">
    <property type="entry name" value="LRR_CC"/>
    <property type="match status" value="4"/>
</dbReference>
<name>A0A8J2WEM2_9CRUS</name>
<dbReference type="InterPro" id="IPR006553">
    <property type="entry name" value="Leu-rich_rpt_Cys-con_subtyp"/>
</dbReference>
<dbReference type="AlphaFoldDB" id="A0A8J2WEM2"/>
<keyword evidence="2" id="KW-1185">Reference proteome</keyword>